<feature type="active site" description="Acyl-ester intermediate" evidence="5">
    <location>
        <position position="237"/>
    </location>
</feature>
<feature type="domain" description="Amidase" evidence="7">
    <location>
        <begin position="81"/>
        <end position="525"/>
    </location>
</feature>
<dbReference type="Proteomes" id="UP001149954">
    <property type="component" value="Unassembled WGS sequence"/>
</dbReference>
<dbReference type="PROSITE" id="PS00571">
    <property type="entry name" value="AMIDASES"/>
    <property type="match status" value="1"/>
</dbReference>
<feature type="binding site" evidence="6">
    <location>
        <position position="213"/>
    </location>
    <ligand>
        <name>substrate</name>
    </ligand>
</feature>
<keyword evidence="9" id="KW-1185">Reference proteome</keyword>
<keyword evidence="4" id="KW-0378">Hydrolase</keyword>
<organism evidence="8 9">
    <name type="scientific">Penicillium fimorum</name>
    <dbReference type="NCBI Taxonomy" id="1882269"/>
    <lineage>
        <taxon>Eukaryota</taxon>
        <taxon>Fungi</taxon>
        <taxon>Dikarya</taxon>
        <taxon>Ascomycota</taxon>
        <taxon>Pezizomycotina</taxon>
        <taxon>Eurotiomycetes</taxon>
        <taxon>Eurotiomycetidae</taxon>
        <taxon>Eurotiales</taxon>
        <taxon>Aspergillaceae</taxon>
        <taxon>Penicillium</taxon>
    </lineage>
</organism>
<evidence type="ECO:0000256" key="6">
    <source>
        <dbReference type="PIRSR" id="PIRSR001221-2"/>
    </source>
</evidence>
<dbReference type="Gene3D" id="3.90.1300.10">
    <property type="entry name" value="Amidase signature (AS) domain"/>
    <property type="match status" value="1"/>
</dbReference>
<reference evidence="8" key="1">
    <citation type="submission" date="2022-12" db="EMBL/GenBank/DDBJ databases">
        <authorList>
            <person name="Petersen C."/>
        </authorList>
    </citation>
    <scope>NUCLEOTIDE SEQUENCE</scope>
    <source>
        <strain evidence="8">IBT 29495</strain>
    </source>
</reference>
<evidence type="ECO:0000256" key="4">
    <source>
        <dbReference type="ARBA" id="ARBA00022801"/>
    </source>
</evidence>
<dbReference type="GO" id="GO:0004040">
    <property type="term" value="F:amidase activity"/>
    <property type="evidence" value="ECO:0007669"/>
    <property type="project" value="UniProtKB-EC"/>
</dbReference>
<dbReference type="InterPro" id="IPR023631">
    <property type="entry name" value="Amidase_dom"/>
</dbReference>
<dbReference type="EMBL" id="JAPWDS010000002">
    <property type="protein sequence ID" value="KAJ5513882.1"/>
    <property type="molecule type" value="Genomic_DNA"/>
</dbReference>
<dbReference type="SUPFAM" id="SSF75304">
    <property type="entry name" value="Amidase signature (AS) enzymes"/>
    <property type="match status" value="1"/>
</dbReference>
<comment type="catalytic activity">
    <reaction evidence="1">
        <text>a monocarboxylic acid amide + H2O = a monocarboxylate + NH4(+)</text>
        <dbReference type="Rhea" id="RHEA:12020"/>
        <dbReference type="ChEBI" id="CHEBI:15377"/>
        <dbReference type="ChEBI" id="CHEBI:28938"/>
        <dbReference type="ChEBI" id="CHEBI:35757"/>
        <dbReference type="ChEBI" id="CHEBI:83628"/>
        <dbReference type="EC" id="3.5.1.4"/>
    </reaction>
</comment>
<gene>
    <name evidence="8" type="ORF">N7463_003434</name>
</gene>
<feature type="binding site" evidence="6">
    <location>
        <position position="187"/>
    </location>
    <ligand>
        <name>substrate</name>
    </ligand>
</feature>
<comment type="caution">
    <text evidence="8">The sequence shown here is derived from an EMBL/GenBank/DDBJ whole genome shotgun (WGS) entry which is preliminary data.</text>
</comment>
<proteinExistence type="inferred from homology"/>
<reference evidence="8" key="2">
    <citation type="journal article" date="2023" name="IMA Fungus">
        <title>Comparative genomic study of the Penicillium genus elucidates a diverse pangenome and 15 lateral gene transfer events.</title>
        <authorList>
            <person name="Petersen C."/>
            <person name="Sorensen T."/>
            <person name="Nielsen M.R."/>
            <person name="Sondergaard T.E."/>
            <person name="Sorensen J.L."/>
            <person name="Fitzpatrick D.A."/>
            <person name="Frisvad J.C."/>
            <person name="Nielsen K.L."/>
        </authorList>
    </citation>
    <scope>NUCLEOTIDE SEQUENCE</scope>
    <source>
        <strain evidence="8">IBT 29495</strain>
    </source>
</reference>
<dbReference type="EC" id="3.5.1.4" evidence="3"/>
<dbReference type="PANTHER" id="PTHR46072">
    <property type="entry name" value="AMIDASE-RELATED-RELATED"/>
    <property type="match status" value="1"/>
</dbReference>
<feature type="active site" description="Charge relay system" evidence="5">
    <location>
        <position position="137"/>
    </location>
</feature>
<dbReference type="InterPro" id="IPR036928">
    <property type="entry name" value="AS_sf"/>
</dbReference>
<feature type="binding site" evidence="6">
    <location>
        <begin position="234"/>
        <end position="237"/>
    </location>
    <ligand>
        <name>substrate</name>
    </ligand>
</feature>
<evidence type="ECO:0000256" key="1">
    <source>
        <dbReference type="ARBA" id="ARBA00001311"/>
    </source>
</evidence>
<accession>A0A9W9Y103</accession>
<dbReference type="OrthoDB" id="6428749at2759"/>
<feature type="active site" description="Charge relay system" evidence="5">
    <location>
        <position position="213"/>
    </location>
</feature>
<evidence type="ECO:0000259" key="7">
    <source>
        <dbReference type="Pfam" id="PF01425"/>
    </source>
</evidence>
<dbReference type="AlphaFoldDB" id="A0A9W9Y103"/>
<dbReference type="PIRSF" id="PIRSF001221">
    <property type="entry name" value="Amidase_fungi"/>
    <property type="match status" value="1"/>
</dbReference>
<evidence type="ECO:0000313" key="8">
    <source>
        <dbReference type="EMBL" id="KAJ5513882.1"/>
    </source>
</evidence>
<dbReference type="Pfam" id="PF01425">
    <property type="entry name" value="Amidase"/>
    <property type="match status" value="1"/>
</dbReference>
<evidence type="ECO:0000256" key="3">
    <source>
        <dbReference type="ARBA" id="ARBA00012922"/>
    </source>
</evidence>
<sequence length="538" mass="58150">MTNLSWEDKCAAKRAEIDAKIPTGWRLPEKILQQVDNNELEIIDVPSKCGLLSKDELAITETFDATSLRDKLAAQELSAIEVTTAFCKRAAIAQQLTCCLTETMFSEALIRAEELDAHIKTTGNLVGPLHGIPISLKETFNIKGVPTSLGFVSFLDREPVTQNSVLVDILLEAGAVLYVKTNVPQTMMTADSHNNVFGRVLNPYRDTLTAGGSSGGEGALLAMRGSILGVGTDIAGSIRIPALCCGTVGFKPSVGRVPYAGQTSAGRSGMTGIAASAGPLCHSVRDAEMLLRVVFNASSDDMDDTALGFPWIQPVKPPTQLKIGVLPEDPQSPLHPNMQRTLGSAIEKLGNAGHHIVDLSSQIGFLGAAADLAFHFFRIDPDQTALQHIRKSGEPAIPSLRFTYDLDGKGEEPTLRGLFALNTSRAEIMAKMRHVFLDNRLDVIIGPGYQSTAVPHDTYGVPVYTVIANLVDYPACIIPYGSSQIAADAEFVRDVEYYPPYLPKEVENAPCHVQLIGRRQKDEVLIQHALIVEEILGK</sequence>
<name>A0A9W9Y103_9EURO</name>
<dbReference type="InterPro" id="IPR020556">
    <property type="entry name" value="Amidase_CS"/>
</dbReference>
<comment type="similarity">
    <text evidence="2">Belongs to the amidase family.</text>
</comment>
<protein>
    <recommendedName>
        <fullName evidence="3">amidase</fullName>
        <ecNumber evidence="3">3.5.1.4</ecNumber>
    </recommendedName>
</protein>
<evidence type="ECO:0000256" key="2">
    <source>
        <dbReference type="ARBA" id="ARBA00009199"/>
    </source>
</evidence>
<dbReference type="PANTHER" id="PTHR46072:SF5">
    <property type="entry name" value="GENERAL AMIDASE-C"/>
    <property type="match status" value="1"/>
</dbReference>
<evidence type="ECO:0000256" key="5">
    <source>
        <dbReference type="PIRSR" id="PIRSR001221-1"/>
    </source>
</evidence>
<evidence type="ECO:0000313" key="9">
    <source>
        <dbReference type="Proteomes" id="UP001149954"/>
    </source>
</evidence>